<dbReference type="PROSITE" id="PS50156">
    <property type="entry name" value="SSD"/>
    <property type="match status" value="1"/>
</dbReference>
<feature type="transmembrane region" description="Helical" evidence="2">
    <location>
        <begin position="1376"/>
        <end position="1400"/>
    </location>
</feature>
<dbReference type="Proteomes" id="UP001515480">
    <property type="component" value="Unassembled WGS sequence"/>
</dbReference>
<feature type="transmembrane region" description="Helical" evidence="2">
    <location>
        <begin position="817"/>
        <end position="840"/>
    </location>
</feature>
<feature type="transmembrane region" description="Helical" evidence="2">
    <location>
        <begin position="1462"/>
        <end position="1487"/>
    </location>
</feature>
<feature type="compositionally biased region" description="Basic and acidic residues" evidence="1">
    <location>
        <begin position="1867"/>
        <end position="1894"/>
    </location>
</feature>
<keyword evidence="5" id="KW-1185">Reference proteome</keyword>
<dbReference type="Gene3D" id="1.20.1640.10">
    <property type="entry name" value="Multidrug efflux transporter AcrB transmembrane domain"/>
    <property type="match status" value="2"/>
</dbReference>
<dbReference type="SUPFAM" id="SSF82866">
    <property type="entry name" value="Multidrug efflux transporter AcrB transmembrane domain"/>
    <property type="match status" value="2"/>
</dbReference>
<feature type="domain" description="SSD" evidence="3">
    <location>
        <begin position="349"/>
        <end position="515"/>
    </location>
</feature>
<feature type="transmembrane region" description="Helical" evidence="2">
    <location>
        <begin position="871"/>
        <end position="892"/>
    </location>
</feature>
<feature type="transmembrane region" description="Helical" evidence="2">
    <location>
        <begin position="350"/>
        <end position="372"/>
    </location>
</feature>
<feature type="transmembrane region" description="Helical" evidence="2">
    <location>
        <begin position="735"/>
        <end position="755"/>
    </location>
</feature>
<feature type="transmembrane region" description="Helical" evidence="2">
    <location>
        <begin position="1748"/>
        <end position="1770"/>
    </location>
</feature>
<feature type="transmembrane region" description="Helical" evidence="2">
    <location>
        <begin position="783"/>
        <end position="805"/>
    </location>
</feature>
<evidence type="ECO:0000256" key="1">
    <source>
        <dbReference type="SAM" id="MobiDB-lite"/>
    </source>
</evidence>
<feature type="transmembrane region" description="Helical" evidence="2">
    <location>
        <begin position="1070"/>
        <end position="1092"/>
    </location>
</feature>
<comment type="caution">
    <text evidence="4">The sequence shown here is derived from an EMBL/GenBank/DDBJ whole genome shotgun (WGS) entry which is preliminary data.</text>
</comment>
<protein>
    <recommendedName>
        <fullName evidence="3">SSD domain-containing protein</fullName>
    </recommendedName>
</protein>
<feature type="transmembrane region" description="Helical" evidence="2">
    <location>
        <begin position="1304"/>
        <end position="1326"/>
    </location>
</feature>
<name>A0AB34JL20_PRYPA</name>
<keyword evidence="2" id="KW-1133">Transmembrane helix</keyword>
<accession>A0AB34JL20</accession>
<organism evidence="4 5">
    <name type="scientific">Prymnesium parvum</name>
    <name type="common">Toxic golden alga</name>
    <dbReference type="NCBI Taxonomy" id="97485"/>
    <lineage>
        <taxon>Eukaryota</taxon>
        <taxon>Haptista</taxon>
        <taxon>Haptophyta</taxon>
        <taxon>Prymnesiophyceae</taxon>
        <taxon>Prymnesiales</taxon>
        <taxon>Prymnesiaceae</taxon>
        <taxon>Prymnesium</taxon>
    </lineage>
</organism>
<proteinExistence type="predicted"/>
<feature type="transmembrane region" description="Helical" evidence="2">
    <location>
        <begin position="703"/>
        <end position="729"/>
    </location>
</feature>
<keyword evidence="2" id="KW-0472">Membrane</keyword>
<feature type="transmembrane region" description="Helical" evidence="2">
    <location>
        <begin position="1338"/>
        <end position="1356"/>
    </location>
</feature>
<reference evidence="4 5" key="1">
    <citation type="journal article" date="2024" name="Science">
        <title>Giant polyketide synthase enzymes in the biosynthesis of giant marine polyether toxins.</title>
        <authorList>
            <person name="Fallon T.R."/>
            <person name="Shende V.V."/>
            <person name="Wierzbicki I.H."/>
            <person name="Pendleton A.L."/>
            <person name="Watervoot N.F."/>
            <person name="Auber R.P."/>
            <person name="Gonzalez D.J."/>
            <person name="Wisecaver J.H."/>
            <person name="Moore B.S."/>
        </authorList>
    </citation>
    <scope>NUCLEOTIDE SEQUENCE [LARGE SCALE GENOMIC DNA]</scope>
    <source>
        <strain evidence="4 5">12B1</strain>
    </source>
</reference>
<feature type="compositionally biased region" description="Polar residues" evidence="1">
    <location>
        <begin position="1953"/>
        <end position="1964"/>
    </location>
</feature>
<sequence>MEVVRDEVPDVAPDLDTNPLVRYDAERRRVADVISGYAARDTADDDMPVPTECLGDELEEAYELPANLKAGRLARLVDSHPWQIVLAVALVSVLCSVWVVLTPGERFSTNEDLFIAKTNPAVADFYVLRRLPQYALHETSDTWTRNMNRRLEADEGHPSSPAPPLAWREAVTLVYERRGIDNGPKVLSLRQVKAIHDLEHTILQWARDHRACWTASVAEDAPCLPFDSMINFLYPTVKGEAESSERALVFDARMDAEVGGCSLPPFGEEDVIDTMVWLQNRSLASFLPPTAENGARYLRSTVYLNGKQMTSKLWYELAEMLFQSSVSLVHRSWYLKTYYGGPDSMTTAELLVSLTNDLYLLLFAVLAIGVYMRFYFGQWRLATLAALQILLSFPLMYWFVCVPMGQVPLSAFAAASLWVVVGVSADNIFVFHETWVQSRMLTRRGIAAPTSLRLEWSLRQAAPPLLFANGTTAISLLVNCLSPITSILQFGLCGGALIFVNFSLSLLYFPALLVLEAAREHRDTEAAEDRAKKNAARASRLRWLQDLHRDLWDNRLALLAGFGAVVLLATPLALSLAPSSDSSFTFAPDPQMTAIVERANKLPPEGLFLGAPGANYSNSAPLSLPLSSEGAGFLTAPARYFQLLHGSYHPPDAVSTGYTYGIWLCLFLLFDCPLFVALACVVHSGVPFFMLAPPEDSLVPSSLIFGIGLGGCLAGLTGLMEGAFTIFLCDFAMELQVVLGEVLGVLLLLHSYLFGKSAQVVHSERRWFVLRPTATTSRHREQWAMAFVALSAVCGVCGVLVLFSVNPFSLHGFQLPGFGWGWVAWGPAGMTFWLSLLCIYDGGLLSMAAHAASTGESETYFYPRPEYLKRLVAGAASFSLLGFCLLIVSGTPVGRAMPPQVGDALGLLCLANCAAHVATGYVIYTNRPWGVLQPTDFSERRRDVALGGQCVGALAFAVLACIAFASAHNPLPCDSDADARLTLAEYQHCIDLSALARLFEHIHFASPQVVALGLLLGVIWLCDARVCSIAARVLRSRKPAGVLQPLDASRAQPSGRELAWLRRLRLAATLLRLLGGFTLAVTLSPPLFATFFGSNGIVAINLLALTLLCHSPLFAALSRVFATAKPIFMLRPTDLSRRSSLPEWLAAAASLSCLVSGVVLLIVYDGLPGLPAWHGIDAHGFLLFLLLMADGAVCIHAAVSQYHEQSTLILRPLPDSSPPELLRLGERLATAGGAFQWLGVLALLLALNRAAANEAFGHARALEILLELLLAAHGVPLCFLSYAMRYNVSLGIFEAPSDPYAAASVGRGLQVLGLAAVALAVGFPLLDGGFWWETFGMVLFVFFLAGVILTHGMYAGDVVAEALERHNVSARRVRRLSFGITALAATLMGASFAFATFPAGSIVLKFAFFVPLQYYLMVAMCAFCFLNFFPIAATMETWYTDDSICGFAAEDAPTGRAKVPSAFALLCGAMACCAVGGALLATVGVIVRLDDKAAFEHGVLAEAPLDQAELCDFFFGVHTRCADAVLVDGFHPERQETQLKLLEACEQLASSPISPLHSAARAGPDGPVCVVARLQQYVTNGAGAAKGLHWPLEEKDFGPTMWDLLQSDATLRRENLVGFSDDSHAKVTWLRLTNLRAKHASRGVGAIELLAKPLTLMSYKTEWDQFASNLTAAGGGIGRATHTCAKWSALATELEFFTSVGRAVTLTPFCSMAAIALFSKSFIVSYAAFYTLVAMVLVLMGLMHMLAIPLGVTAALALSLVIGMSVDYIIHLAHAYNHSIFNDRFFKSRAAVFARASSIASSAITTLAAVAPLLVAQLLPLREFGQIFALVTCVSLFFSVGFLCALMLIGPRQTRKDGGPEAVPMTDRNDGAERSHWERVDDHGEGLQGRRDADASNMPSRQEDTDDSGWRRSTMLAGLAAQDGGDDAEDSADGGYDTRPLEGLPSEDAGRTLANSQSAPSNPNAVVRTTPPPNPHVDEEQEELL</sequence>
<feature type="transmembrane region" description="Helical" evidence="2">
    <location>
        <begin position="1827"/>
        <end position="1849"/>
    </location>
</feature>
<dbReference type="Pfam" id="PF12349">
    <property type="entry name" value="Sterol-sensing"/>
    <property type="match status" value="1"/>
</dbReference>
<dbReference type="PANTHER" id="PTHR46687:SF1">
    <property type="entry name" value="PROTEIN DISPATCHED HOMOLOG 3"/>
    <property type="match status" value="1"/>
</dbReference>
<feature type="transmembrane region" description="Helical" evidence="2">
    <location>
        <begin position="556"/>
        <end position="577"/>
    </location>
</feature>
<dbReference type="PANTHER" id="PTHR46687">
    <property type="entry name" value="PROTEIN DISPATCHED HOMOLOG 3"/>
    <property type="match status" value="1"/>
</dbReference>
<dbReference type="InterPro" id="IPR053958">
    <property type="entry name" value="HMGCR/SNAP/NPC1-like_SSD"/>
</dbReference>
<feature type="region of interest" description="Disordered" evidence="1">
    <location>
        <begin position="1855"/>
        <end position="1985"/>
    </location>
</feature>
<feature type="transmembrane region" description="Helical" evidence="2">
    <location>
        <begin position="411"/>
        <end position="431"/>
    </location>
</feature>
<feature type="transmembrane region" description="Helical" evidence="2">
    <location>
        <begin position="1412"/>
        <end position="1433"/>
    </location>
</feature>
<dbReference type="EMBL" id="JBGBPQ010000006">
    <property type="protein sequence ID" value="KAL1522245.1"/>
    <property type="molecule type" value="Genomic_DNA"/>
</dbReference>
<keyword evidence="2" id="KW-0812">Transmembrane</keyword>
<dbReference type="InterPro" id="IPR042480">
    <property type="entry name" value="DISP3"/>
</dbReference>
<evidence type="ECO:0000313" key="5">
    <source>
        <dbReference type="Proteomes" id="UP001515480"/>
    </source>
</evidence>
<feature type="transmembrane region" description="Helical" evidence="2">
    <location>
        <begin position="660"/>
        <end position="691"/>
    </location>
</feature>
<feature type="transmembrane region" description="Helical" evidence="2">
    <location>
        <begin position="1098"/>
        <end position="1122"/>
    </location>
</feature>
<feature type="transmembrane region" description="Helical" evidence="2">
    <location>
        <begin position="82"/>
        <end position="101"/>
    </location>
</feature>
<feature type="transmembrane region" description="Helical" evidence="2">
    <location>
        <begin position="1143"/>
        <end position="1164"/>
    </location>
</feature>
<dbReference type="GO" id="GO:0005737">
    <property type="term" value="C:cytoplasm"/>
    <property type="evidence" value="ECO:0007669"/>
    <property type="project" value="TreeGrafter"/>
</dbReference>
<feature type="transmembrane region" description="Helical" evidence="2">
    <location>
        <begin position="904"/>
        <end position="924"/>
    </location>
</feature>
<feature type="transmembrane region" description="Helical" evidence="2">
    <location>
        <begin position="944"/>
        <end position="965"/>
    </location>
</feature>
<evidence type="ECO:0000259" key="3">
    <source>
        <dbReference type="PROSITE" id="PS50156"/>
    </source>
</evidence>
<feature type="transmembrane region" description="Helical" evidence="2">
    <location>
        <begin position="1234"/>
        <end position="1252"/>
    </location>
</feature>
<feature type="transmembrane region" description="Helical" evidence="2">
    <location>
        <begin position="496"/>
        <end position="515"/>
    </location>
</feature>
<feature type="transmembrane region" description="Helical" evidence="2">
    <location>
        <begin position="1264"/>
        <end position="1284"/>
    </location>
</feature>
<evidence type="ECO:0000313" key="4">
    <source>
        <dbReference type="EMBL" id="KAL1522245.1"/>
    </source>
</evidence>
<evidence type="ECO:0000256" key="2">
    <source>
        <dbReference type="SAM" id="Phobius"/>
    </source>
</evidence>
<gene>
    <name evidence="4" type="ORF">AB1Y20_017242</name>
</gene>
<feature type="transmembrane region" description="Helical" evidence="2">
    <location>
        <begin position="1791"/>
        <end position="1815"/>
    </location>
</feature>
<feature type="transmembrane region" description="Helical" evidence="2">
    <location>
        <begin position="1722"/>
        <end position="1742"/>
    </location>
</feature>
<dbReference type="InterPro" id="IPR000731">
    <property type="entry name" value="SSD"/>
</dbReference>
<feature type="transmembrane region" description="Helical" evidence="2">
    <location>
        <begin position="379"/>
        <end position="399"/>
    </location>
</feature>
<feature type="transmembrane region" description="Helical" evidence="2">
    <location>
        <begin position="1002"/>
        <end position="1022"/>
    </location>
</feature>